<name>A0A9D9DLR5_9BACT</name>
<dbReference type="InterPro" id="IPR015867">
    <property type="entry name" value="N-reg_PII/ATP_PRibTrfase_C"/>
</dbReference>
<proteinExistence type="predicted"/>
<dbReference type="AlphaFoldDB" id="A0A9D9DLR5"/>
<dbReference type="SUPFAM" id="SSF54913">
    <property type="entry name" value="GlnB-like"/>
    <property type="match status" value="1"/>
</dbReference>
<dbReference type="InterPro" id="IPR011322">
    <property type="entry name" value="N-reg_PII-like_a/b"/>
</dbReference>
<dbReference type="Proteomes" id="UP000823635">
    <property type="component" value="Unassembled WGS sequence"/>
</dbReference>
<dbReference type="Gene3D" id="3.30.70.120">
    <property type="match status" value="1"/>
</dbReference>
<gene>
    <name evidence="1" type="ORF">IAC68_07145</name>
</gene>
<organism evidence="1 2">
    <name type="scientific">Candidatus Egerieousia excrementavium</name>
    <dbReference type="NCBI Taxonomy" id="2840778"/>
    <lineage>
        <taxon>Bacteria</taxon>
        <taxon>Pseudomonadati</taxon>
        <taxon>Bacteroidota</taxon>
        <taxon>Bacteroidia</taxon>
        <taxon>Bacteroidales</taxon>
        <taxon>Candidatus Egerieousia</taxon>
    </lineage>
</organism>
<dbReference type="EMBL" id="JADINB010000151">
    <property type="protein sequence ID" value="MBO8429686.1"/>
    <property type="molecule type" value="Genomic_DNA"/>
</dbReference>
<comment type="caution">
    <text evidence="1">The sequence shown here is derived from an EMBL/GenBank/DDBJ whole genome shotgun (WGS) entry which is preliminary data.</text>
</comment>
<dbReference type="NCBIfam" id="NF045581">
    <property type="entry name" value="PG0541_fam"/>
    <property type="match status" value="1"/>
</dbReference>
<reference evidence="1" key="2">
    <citation type="journal article" date="2021" name="PeerJ">
        <title>Extensive microbial diversity within the chicken gut microbiome revealed by metagenomics and culture.</title>
        <authorList>
            <person name="Gilroy R."/>
            <person name="Ravi A."/>
            <person name="Getino M."/>
            <person name="Pursley I."/>
            <person name="Horton D.L."/>
            <person name="Alikhan N.F."/>
            <person name="Baker D."/>
            <person name="Gharbi K."/>
            <person name="Hall N."/>
            <person name="Watson M."/>
            <person name="Adriaenssens E.M."/>
            <person name="Foster-Nyarko E."/>
            <person name="Jarju S."/>
            <person name="Secka A."/>
            <person name="Antonio M."/>
            <person name="Oren A."/>
            <person name="Chaudhuri R.R."/>
            <person name="La Ragione R."/>
            <person name="Hildebrand F."/>
            <person name="Pallen M.J."/>
        </authorList>
    </citation>
    <scope>NUCLEOTIDE SEQUENCE</scope>
    <source>
        <strain evidence="1">15467</strain>
    </source>
</reference>
<sequence length="96" mass="10745">MKALFVSYNQAYHEEVLDIMQRSGLKGYTFWDTTMGSGSFKGEPHLGSHAWPTLNSSLLIMAEDSLVPGFKARIKALDEKSPAMGLRCFSWSIDQD</sequence>
<accession>A0A9D9DLR5</accession>
<protein>
    <submittedName>
        <fullName evidence="1">Uncharacterized protein</fullName>
    </submittedName>
</protein>
<reference evidence="1" key="1">
    <citation type="submission" date="2020-10" db="EMBL/GenBank/DDBJ databases">
        <authorList>
            <person name="Gilroy R."/>
        </authorList>
    </citation>
    <scope>NUCLEOTIDE SEQUENCE</scope>
    <source>
        <strain evidence="1">15467</strain>
    </source>
</reference>
<evidence type="ECO:0000313" key="2">
    <source>
        <dbReference type="Proteomes" id="UP000823635"/>
    </source>
</evidence>
<evidence type="ECO:0000313" key="1">
    <source>
        <dbReference type="EMBL" id="MBO8429686.1"/>
    </source>
</evidence>